<accession>A0A8S1QF60</accession>
<dbReference type="AlphaFoldDB" id="A0A8S1QF60"/>
<name>A0A8S1QF60_PARPR</name>
<dbReference type="InterPro" id="IPR000953">
    <property type="entry name" value="Chromo/chromo_shadow_dom"/>
</dbReference>
<organism evidence="2 3">
    <name type="scientific">Paramecium primaurelia</name>
    <dbReference type="NCBI Taxonomy" id="5886"/>
    <lineage>
        <taxon>Eukaryota</taxon>
        <taxon>Sar</taxon>
        <taxon>Alveolata</taxon>
        <taxon>Ciliophora</taxon>
        <taxon>Intramacronucleata</taxon>
        <taxon>Oligohymenophorea</taxon>
        <taxon>Peniculida</taxon>
        <taxon>Parameciidae</taxon>
        <taxon>Paramecium</taxon>
    </lineage>
</organism>
<proteinExistence type="predicted"/>
<reference evidence="2" key="1">
    <citation type="submission" date="2021-01" db="EMBL/GenBank/DDBJ databases">
        <authorList>
            <consortium name="Genoscope - CEA"/>
            <person name="William W."/>
        </authorList>
    </citation>
    <scope>NUCLEOTIDE SEQUENCE</scope>
</reference>
<keyword evidence="3" id="KW-1185">Reference proteome</keyword>
<dbReference type="PANTHER" id="PTHR47240:SF2">
    <property type="entry name" value="CHROMO DOMAIN-CONTAINING PROTEIN LHP1"/>
    <property type="match status" value="1"/>
</dbReference>
<dbReference type="InterPro" id="IPR044251">
    <property type="entry name" value="LHP1-like"/>
</dbReference>
<dbReference type="GO" id="GO:0031507">
    <property type="term" value="P:heterochromatin formation"/>
    <property type="evidence" value="ECO:0007669"/>
    <property type="project" value="InterPro"/>
</dbReference>
<comment type="caution">
    <text evidence="2">The sequence shown here is derived from an EMBL/GenBank/DDBJ whole genome shotgun (WGS) entry which is preliminary data.</text>
</comment>
<dbReference type="Pfam" id="PF00385">
    <property type="entry name" value="Chromo"/>
    <property type="match status" value="1"/>
</dbReference>
<dbReference type="EMBL" id="CAJJDM010000159">
    <property type="protein sequence ID" value="CAD8113220.1"/>
    <property type="molecule type" value="Genomic_DNA"/>
</dbReference>
<dbReference type="PROSITE" id="PS50013">
    <property type="entry name" value="CHROMO_2"/>
    <property type="match status" value="1"/>
</dbReference>
<protein>
    <recommendedName>
        <fullName evidence="1">Chromo domain-containing protein</fullName>
    </recommendedName>
</protein>
<evidence type="ECO:0000259" key="1">
    <source>
        <dbReference type="PROSITE" id="PS50013"/>
    </source>
</evidence>
<sequence>MSVSSQEQYMVETITNKRFKNGRVEYEIKWQGYSENEKTWKPIENQLSVMIYMLDFEQQLIVIGSYDDGDLADEIIQQKQIMMVIPSQLEIKEQQSTKSIVDQLKFSQNAQPRYSN</sequence>
<dbReference type="SMART" id="SM00298">
    <property type="entry name" value="CHROMO"/>
    <property type="match status" value="1"/>
</dbReference>
<dbReference type="PANTHER" id="PTHR47240">
    <property type="entry name" value="CHROMO DOMAIN-CONTAINING PROTEIN LHP1"/>
    <property type="match status" value="1"/>
</dbReference>
<dbReference type="CDD" id="cd00024">
    <property type="entry name" value="CD_CSD"/>
    <property type="match status" value="1"/>
</dbReference>
<gene>
    <name evidence="2" type="ORF">PPRIM_AZ9-3.1.T1540104</name>
</gene>
<evidence type="ECO:0000313" key="2">
    <source>
        <dbReference type="EMBL" id="CAD8113220.1"/>
    </source>
</evidence>
<feature type="domain" description="Chromo" evidence="1">
    <location>
        <begin position="9"/>
        <end position="59"/>
    </location>
</feature>
<evidence type="ECO:0000313" key="3">
    <source>
        <dbReference type="Proteomes" id="UP000688137"/>
    </source>
</evidence>
<dbReference type="InterPro" id="IPR023780">
    <property type="entry name" value="Chromo_domain"/>
</dbReference>
<dbReference type="Proteomes" id="UP000688137">
    <property type="component" value="Unassembled WGS sequence"/>
</dbReference>